<dbReference type="STRING" id="685588.A0A067TRV1"/>
<accession>A0A067TRV1</accession>
<proteinExistence type="predicted"/>
<dbReference type="Pfam" id="PF10294">
    <property type="entry name" value="Methyltransf_16"/>
    <property type="match status" value="1"/>
</dbReference>
<dbReference type="PANTHER" id="PTHR14614:SF147">
    <property type="entry name" value="S-ADENOSYLMETHIONINE-DEPENDENT METHYLTRANSFERASE OF THE SEVEN BETA-STRAND FAMILY"/>
    <property type="match status" value="1"/>
</dbReference>
<dbReference type="EMBL" id="KL142367">
    <property type="protein sequence ID" value="KDR85906.1"/>
    <property type="molecule type" value="Genomic_DNA"/>
</dbReference>
<evidence type="ECO:0000313" key="3">
    <source>
        <dbReference type="Proteomes" id="UP000027222"/>
    </source>
</evidence>
<feature type="non-terminal residue" evidence="2">
    <location>
        <position position="420"/>
    </location>
</feature>
<dbReference type="OrthoDB" id="433955at2759"/>
<gene>
    <name evidence="2" type="ORF">GALMADRAFT_32587</name>
</gene>
<evidence type="ECO:0000313" key="2">
    <source>
        <dbReference type="EMBL" id="KDR85906.1"/>
    </source>
</evidence>
<name>A0A067TRV1_GALM3</name>
<reference evidence="3" key="1">
    <citation type="journal article" date="2014" name="Proc. Natl. Acad. Sci. U.S.A.">
        <title>Extensive sampling of basidiomycete genomes demonstrates inadequacy of the white-rot/brown-rot paradigm for wood decay fungi.</title>
        <authorList>
            <person name="Riley R."/>
            <person name="Salamov A.A."/>
            <person name="Brown D.W."/>
            <person name="Nagy L.G."/>
            <person name="Floudas D."/>
            <person name="Held B.W."/>
            <person name="Levasseur A."/>
            <person name="Lombard V."/>
            <person name="Morin E."/>
            <person name="Otillar R."/>
            <person name="Lindquist E.A."/>
            <person name="Sun H."/>
            <person name="LaButti K.M."/>
            <person name="Schmutz J."/>
            <person name="Jabbour D."/>
            <person name="Luo H."/>
            <person name="Baker S.E."/>
            <person name="Pisabarro A.G."/>
            <person name="Walton J.D."/>
            <person name="Blanchette R.A."/>
            <person name="Henrissat B."/>
            <person name="Martin F."/>
            <person name="Cullen D."/>
            <person name="Hibbett D.S."/>
            <person name="Grigoriev I.V."/>
        </authorList>
    </citation>
    <scope>NUCLEOTIDE SEQUENCE [LARGE SCALE GENOMIC DNA]</scope>
    <source>
        <strain evidence="3">CBS 339.88</strain>
    </source>
</reference>
<dbReference type="Gene3D" id="3.40.50.150">
    <property type="entry name" value="Vaccinia Virus protein VP39"/>
    <property type="match status" value="1"/>
</dbReference>
<evidence type="ECO:0000256" key="1">
    <source>
        <dbReference type="SAM" id="MobiDB-lite"/>
    </source>
</evidence>
<sequence>APTLTLPPLGRLVTHSTETVRRALQNLKRLYFPAPSSSTVLSSSPLAIPKRRIQHPIHDTSVPDSGYASAEEDDDDKDDAVTTELLTSESEIDTELDILRADPLERSFSIKWVTGFVTRSSDWISACASEEQSEERSEILDEATALLSSFIGKEDEEDVAITRKFSFPLTLNDHADGNSGQQIRVELNDAPLSKDDHTSVGLQSWGSCILLADRFCLQPFFFSLAASTGNKPLRILELGAGTGMLSIVTAKLLQPSCAVDIVATDYHPDVLENLSKNIETNFPISSFPLAPVKVEALDWEKPNYKAPFDRPFNVILAADVIYHPNHAQWIKRCVEELLTPPDSTSGTEGGVFWLFIPVRTTGRHEGMDATVEDLFPDVSSIVGKCFSEPRLAVTYREEVGRQGGVGRADEGAYKLFKIRW</sequence>
<dbReference type="HOGENOM" id="CLU_030437_1_0_1"/>
<organism evidence="2 3">
    <name type="scientific">Galerina marginata (strain CBS 339.88)</name>
    <dbReference type="NCBI Taxonomy" id="685588"/>
    <lineage>
        <taxon>Eukaryota</taxon>
        <taxon>Fungi</taxon>
        <taxon>Dikarya</taxon>
        <taxon>Basidiomycota</taxon>
        <taxon>Agaricomycotina</taxon>
        <taxon>Agaricomycetes</taxon>
        <taxon>Agaricomycetidae</taxon>
        <taxon>Agaricales</taxon>
        <taxon>Agaricineae</taxon>
        <taxon>Strophariaceae</taxon>
        <taxon>Galerina</taxon>
    </lineage>
</organism>
<dbReference type="GO" id="GO:0008757">
    <property type="term" value="F:S-adenosylmethionine-dependent methyltransferase activity"/>
    <property type="evidence" value="ECO:0007669"/>
    <property type="project" value="UniProtKB-ARBA"/>
</dbReference>
<feature type="region of interest" description="Disordered" evidence="1">
    <location>
        <begin position="52"/>
        <end position="79"/>
    </location>
</feature>
<dbReference type="PANTHER" id="PTHR14614">
    <property type="entry name" value="HEPATOCELLULAR CARCINOMA-ASSOCIATED ANTIGEN"/>
    <property type="match status" value="1"/>
</dbReference>
<dbReference type="InterPro" id="IPR029063">
    <property type="entry name" value="SAM-dependent_MTases_sf"/>
</dbReference>
<dbReference type="SUPFAM" id="SSF53335">
    <property type="entry name" value="S-adenosyl-L-methionine-dependent methyltransferases"/>
    <property type="match status" value="1"/>
</dbReference>
<dbReference type="AlphaFoldDB" id="A0A067TRV1"/>
<protein>
    <submittedName>
        <fullName evidence="2">Uncharacterized protein</fullName>
    </submittedName>
</protein>
<dbReference type="InterPro" id="IPR019410">
    <property type="entry name" value="Methyltransf_16"/>
</dbReference>
<keyword evidence="3" id="KW-1185">Reference proteome</keyword>
<dbReference type="CDD" id="cd02440">
    <property type="entry name" value="AdoMet_MTases"/>
    <property type="match status" value="1"/>
</dbReference>
<dbReference type="Proteomes" id="UP000027222">
    <property type="component" value="Unassembled WGS sequence"/>
</dbReference>
<feature type="non-terminal residue" evidence="2">
    <location>
        <position position="1"/>
    </location>
</feature>